<name>A0ABV5KY91_9BACL</name>
<proteinExistence type="predicted"/>
<evidence type="ECO:0000256" key="1">
    <source>
        <dbReference type="SAM" id="SignalP"/>
    </source>
</evidence>
<keyword evidence="1" id="KW-0732">Signal</keyword>
<feature type="signal peptide" evidence="1">
    <location>
        <begin position="1"/>
        <end position="22"/>
    </location>
</feature>
<gene>
    <name evidence="3" type="ORF">ACFFSY_28400</name>
</gene>
<dbReference type="PANTHER" id="PTHR43649:SF17">
    <property type="entry name" value="ABC TRANSPORTER SOLUTE BINDING PROTEIN-SUGAR TRANSPORT"/>
    <property type="match status" value="1"/>
</dbReference>
<dbReference type="SUPFAM" id="SSF53850">
    <property type="entry name" value="Periplasmic binding protein-like II"/>
    <property type="match status" value="1"/>
</dbReference>
<dbReference type="PANTHER" id="PTHR43649">
    <property type="entry name" value="ARABINOSE-BINDING PROTEIN-RELATED"/>
    <property type="match status" value="1"/>
</dbReference>
<evidence type="ECO:0000259" key="2">
    <source>
        <dbReference type="Pfam" id="PF12010"/>
    </source>
</evidence>
<comment type="caution">
    <text evidence="3">The sequence shown here is derived from an EMBL/GenBank/DDBJ whole genome shotgun (WGS) entry which is preliminary data.</text>
</comment>
<evidence type="ECO:0000313" key="3">
    <source>
        <dbReference type="EMBL" id="MFB9329880.1"/>
    </source>
</evidence>
<dbReference type="Pfam" id="PF12010">
    <property type="entry name" value="DUF3502"/>
    <property type="match status" value="1"/>
</dbReference>
<dbReference type="Gene3D" id="3.40.190.10">
    <property type="entry name" value="Periplasmic binding protein-like II"/>
    <property type="match status" value="2"/>
</dbReference>
<feature type="domain" description="DUF3502" evidence="2">
    <location>
        <begin position="462"/>
        <end position="523"/>
    </location>
</feature>
<dbReference type="Pfam" id="PF01547">
    <property type="entry name" value="SBP_bac_1"/>
    <property type="match status" value="1"/>
</dbReference>
<organism evidence="3 4">
    <name type="scientific">Paenibacillus aurantiacus</name>
    <dbReference type="NCBI Taxonomy" id="1936118"/>
    <lineage>
        <taxon>Bacteria</taxon>
        <taxon>Bacillati</taxon>
        <taxon>Bacillota</taxon>
        <taxon>Bacilli</taxon>
        <taxon>Bacillales</taxon>
        <taxon>Paenibacillaceae</taxon>
        <taxon>Paenibacillus</taxon>
    </lineage>
</organism>
<dbReference type="PROSITE" id="PS51257">
    <property type="entry name" value="PROKAR_LIPOPROTEIN"/>
    <property type="match status" value="1"/>
</dbReference>
<accession>A0ABV5KY91</accession>
<protein>
    <submittedName>
        <fullName evidence="3">Extracellular solute-binding protein</fullName>
    </submittedName>
</protein>
<dbReference type="EMBL" id="JBHMDO010000047">
    <property type="protein sequence ID" value="MFB9329880.1"/>
    <property type="molecule type" value="Genomic_DNA"/>
</dbReference>
<reference evidence="3 4" key="1">
    <citation type="submission" date="2024-09" db="EMBL/GenBank/DDBJ databases">
        <authorList>
            <person name="Sun Q."/>
            <person name="Mori K."/>
        </authorList>
    </citation>
    <scope>NUCLEOTIDE SEQUENCE [LARGE SCALE GENOMIC DNA]</scope>
    <source>
        <strain evidence="3 4">TISTR 2452</strain>
    </source>
</reference>
<dbReference type="RefSeq" id="WP_377500551.1">
    <property type="nucleotide sequence ID" value="NZ_JBHMDO010000047.1"/>
</dbReference>
<feature type="chain" id="PRO_5046830098" evidence="1">
    <location>
        <begin position="23"/>
        <end position="530"/>
    </location>
</feature>
<sequence>MGMKQKRASLLVVLTMLTSLLAACGGNNNNGGNTPAPSNDGAATNKGAAVSGEAAADGEKKLDKVELTWYLLGDAHKDQDKVVAEFNKMLSKDLNTTIKLNFTTWNDWQTKYNLLLTSGEKVDMIFASSWADYYKLAKQGAFLDLKDMLPQYAPTTWGNVPKQDWESVTVGGGIFAVPNTNAEYTPDGFVYREDWRKELNLPEFTDVNSIEAYLDAVKTQKKVTPINGAAYENVQRLFRTWYDFQPIGSDVIGATSYNTPRDIQVIPFTAQFEEWVKKMKTWADKGYWNKNALSSKQEAGDFIKTGQGAYYWRNPSSAGGFINEITAKQLKMEIGYFPFTRFHNYVIPTLPIANGMAIPKSSKNPERSLMVLDKLRNDPAYFNLLTYGIEGTHWAKGENDKTIVIPAPGVDLNKTPRYDIASWGWRYEPNMKAEKGGWAGLDKLKEEFKPISKPDIFGPIYMDYEPVKAELAAVNQVFEQYGKPLMLGLTSNVDASLKTYRDKLKAAGIEKVLEYVKTEANKYFDEKGIQ</sequence>
<dbReference type="Proteomes" id="UP001589747">
    <property type="component" value="Unassembled WGS sequence"/>
</dbReference>
<dbReference type="InterPro" id="IPR050490">
    <property type="entry name" value="Bact_solute-bd_prot1"/>
</dbReference>
<evidence type="ECO:0000313" key="4">
    <source>
        <dbReference type="Proteomes" id="UP001589747"/>
    </source>
</evidence>
<dbReference type="InterPro" id="IPR006059">
    <property type="entry name" value="SBP"/>
</dbReference>
<keyword evidence="4" id="KW-1185">Reference proteome</keyword>
<dbReference type="InterPro" id="IPR022627">
    <property type="entry name" value="DUF3502"/>
</dbReference>